<name>A0ABW9KNF7_9BACT</name>
<sequence length="179" mass="19746">MTITRRFVPVHDATSAIQNRLLNSLFQDFARPEVTGSFVPAVDVYEDASKIVLTLETPGIAPENLNIRVENNTLSIEGERKAQTDLKQENYHRIERRFGSFVRSFTLPQTVDTEQVSAHSEHGVLTVELPKKAAAQPKQIKVNVATPAIEQGSAQGKTMEGEVNQPASQQNAEVRPAQA</sequence>
<evidence type="ECO:0000313" key="5">
    <source>
        <dbReference type="EMBL" id="MFN2977315.1"/>
    </source>
</evidence>
<evidence type="ECO:0000259" key="4">
    <source>
        <dbReference type="PROSITE" id="PS01031"/>
    </source>
</evidence>
<proteinExistence type="inferred from homology"/>
<dbReference type="PROSITE" id="PS01031">
    <property type="entry name" value="SHSP"/>
    <property type="match status" value="1"/>
</dbReference>
<evidence type="ECO:0000256" key="3">
    <source>
        <dbReference type="SAM" id="MobiDB-lite"/>
    </source>
</evidence>
<evidence type="ECO:0000313" key="6">
    <source>
        <dbReference type="Proteomes" id="UP001634747"/>
    </source>
</evidence>
<dbReference type="SUPFAM" id="SSF49764">
    <property type="entry name" value="HSP20-like chaperones"/>
    <property type="match status" value="1"/>
</dbReference>
<keyword evidence="6" id="KW-1185">Reference proteome</keyword>
<dbReference type="CDD" id="cd06464">
    <property type="entry name" value="ACD_sHsps-like"/>
    <property type="match status" value="1"/>
</dbReference>
<organism evidence="5 6">
    <name type="scientific">Terriglobus aquaticus</name>
    <dbReference type="NCBI Taxonomy" id="940139"/>
    <lineage>
        <taxon>Bacteria</taxon>
        <taxon>Pseudomonadati</taxon>
        <taxon>Acidobacteriota</taxon>
        <taxon>Terriglobia</taxon>
        <taxon>Terriglobales</taxon>
        <taxon>Acidobacteriaceae</taxon>
        <taxon>Terriglobus</taxon>
    </lineage>
</organism>
<comment type="similarity">
    <text evidence="1 2">Belongs to the small heat shock protein (HSP20) family.</text>
</comment>
<evidence type="ECO:0000256" key="1">
    <source>
        <dbReference type="PROSITE-ProRule" id="PRU00285"/>
    </source>
</evidence>
<gene>
    <name evidence="5" type="ORF">ACK2TP_16210</name>
</gene>
<protein>
    <submittedName>
        <fullName evidence="5">Hsp20/alpha crystallin family protein</fullName>
    </submittedName>
</protein>
<dbReference type="InterPro" id="IPR002068">
    <property type="entry name" value="A-crystallin/Hsp20_dom"/>
</dbReference>
<dbReference type="Gene3D" id="2.60.40.790">
    <property type="match status" value="1"/>
</dbReference>
<dbReference type="InterPro" id="IPR031107">
    <property type="entry name" value="Small_HSP"/>
</dbReference>
<comment type="caution">
    <text evidence="5">The sequence shown here is derived from an EMBL/GenBank/DDBJ whole genome shotgun (WGS) entry which is preliminary data.</text>
</comment>
<dbReference type="RefSeq" id="WP_263414518.1">
    <property type="nucleotide sequence ID" value="NZ_BAABBH010000001.1"/>
</dbReference>
<feature type="region of interest" description="Disordered" evidence="3">
    <location>
        <begin position="151"/>
        <end position="179"/>
    </location>
</feature>
<dbReference type="Pfam" id="PF00011">
    <property type="entry name" value="HSP20"/>
    <property type="match status" value="1"/>
</dbReference>
<dbReference type="PANTHER" id="PTHR11527">
    <property type="entry name" value="HEAT-SHOCK PROTEIN 20 FAMILY MEMBER"/>
    <property type="match status" value="1"/>
</dbReference>
<dbReference type="Proteomes" id="UP001634747">
    <property type="component" value="Unassembled WGS sequence"/>
</dbReference>
<feature type="domain" description="SHSP" evidence="4">
    <location>
        <begin position="33"/>
        <end position="145"/>
    </location>
</feature>
<dbReference type="EMBL" id="JBJYXY010000001">
    <property type="protein sequence ID" value="MFN2977315.1"/>
    <property type="molecule type" value="Genomic_DNA"/>
</dbReference>
<accession>A0ABW9KNF7</accession>
<dbReference type="InterPro" id="IPR008978">
    <property type="entry name" value="HSP20-like_chaperone"/>
</dbReference>
<evidence type="ECO:0000256" key="2">
    <source>
        <dbReference type="RuleBase" id="RU003616"/>
    </source>
</evidence>
<reference evidence="5 6" key="1">
    <citation type="submission" date="2024-12" db="EMBL/GenBank/DDBJ databases">
        <authorList>
            <person name="Lee Y."/>
        </authorList>
    </citation>
    <scope>NUCLEOTIDE SEQUENCE [LARGE SCALE GENOMIC DNA]</scope>
    <source>
        <strain evidence="5 6">03SUJ4</strain>
    </source>
</reference>